<gene>
    <name evidence="1" type="ORF">ELI03_24870</name>
</gene>
<reference evidence="1 2" key="1">
    <citation type="submission" date="2019-02" db="EMBL/GenBank/DDBJ databases">
        <title>The genomic architecture of introgression among sibling species of bacteria.</title>
        <authorList>
            <person name="Cavassim M.I.A."/>
            <person name="Moeskjaer S."/>
            <person name="Moslemi C."/>
            <person name="Fields B."/>
            <person name="Bachmann A."/>
            <person name="Vilhjalmsson B."/>
            <person name="Schierup M.H."/>
            <person name="Young J.P.W."/>
            <person name="Andersen S.U."/>
        </authorList>
    </citation>
    <scope>NUCLEOTIDE SEQUENCE [LARGE SCALE GENOMIC DNA]</scope>
    <source>
        <strain evidence="1 2">SM145A</strain>
        <plasmid evidence="1">pSM145A_Rh01</plasmid>
    </source>
</reference>
<name>A0A4Q8XT60_RHILE</name>
<sequence length="78" mass="8546">MVSRSIPYEYFILSGIRADGPAVAQVSGRAVATSVFDAHGRRYHFAGVAKQDQAGRIDVLSLKPKEWIVLPNLIYEAA</sequence>
<proteinExistence type="predicted"/>
<geneLocation type="plasmid" evidence="1">
    <name>pSM145A_Rh01</name>
</geneLocation>
<comment type="caution">
    <text evidence="1">The sequence shown here is derived from an EMBL/GenBank/DDBJ whole genome shotgun (WGS) entry which is preliminary data.</text>
</comment>
<dbReference type="AlphaFoldDB" id="A0A4Q8XT60"/>
<protein>
    <submittedName>
        <fullName evidence="1">Uncharacterized protein</fullName>
    </submittedName>
</protein>
<evidence type="ECO:0000313" key="2">
    <source>
        <dbReference type="Proteomes" id="UP000293652"/>
    </source>
</evidence>
<dbReference type="EMBL" id="SIPC01000002">
    <property type="protein sequence ID" value="TAX69303.1"/>
    <property type="molecule type" value="Genomic_DNA"/>
</dbReference>
<accession>A0A4Q8XT60</accession>
<dbReference type="RefSeq" id="WP_130670784.1">
    <property type="nucleotide sequence ID" value="NZ_JACDJD010000003.1"/>
</dbReference>
<evidence type="ECO:0000313" key="1">
    <source>
        <dbReference type="EMBL" id="TAX69303.1"/>
    </source>
</evidence>
<keyword evidence="1" id="KW-0614">Plasmid</keyword>
<organism evidence="1 2">
    <name type="scientific">Rhizobium leguminosarum</name>
    <dbReference type="NCBI Taxonomy" id="384"/>
    <lineage>
        <taxon>Bacteria</taxon>
        <taxon>Pseudomonadati</taxon>
        <taxon>Pseudomonadota</taxon>
        <taxon>Alphaproteobacteria</taxon>
        <taxon>Hyphomicrobiales</taxon>
        <taxon>Rhizobiaceae</taxon>
        <taxon>Rhizobium/Agrobacterium group</taxon>
        <taxon>Rhizobium</taxon>
    </lineage>
</organism>
<dbReference type="Proteomes" id="UP000293652">
    <property type="component" value="Unassembled WGS sequence"/>
</dbReference>